<evidence type="ECO:0000313" key="5">
    <source>
        <dbReference type="Proteomes" id="UP000050502"/>
    </source>
</evidence>
<keyword evidence="1" id="KW-0472">Membrane</keyword>
<keyword evidence="1" id="KW-0812">Transmembrane</keyword>
<feature type="transmembrane region" description="Helical" evidence="1">
    <location>
        <begin position="38"/>
        <end position="56"/>
    </location>
</feature>
<dbReference type="PANTHER" id="PTHR43471:SF14">
    <property type="entry name" value="ABC-2 TYPE TRANSPORT SYSTEM PERMEASE PROTEIN"/>
    <property type="match status" value="1"/>
</dbReference>
<dbReference type="Pfam" id="PF12679">
    <property type="entry name" value="ABC2_membrane_2"/>
    <property type="match status" value="1"/>
</dbReference>
<protein>
    <submittedName>
        <fullName evidence="3">ABC transporter permease</fullName>
    </submittedName>
    <submittedName>
        <fullName evidence="2">ABC-2 type transport system permease protein</fullName>
    </submittedName>
</protein>
<dbReference type="OrthoDB" id="9795677at2"/>
<evidence type="ECO:0000256" key="1">
    <source>
        <dbReference type="SAM" id="Phobius"/>
    </source>
</evidence>
<dbReference type="RefSeq" id="WP_054492723.1">
    <property type="nucleotide sequence ID" value="NZ_BBZA01000087.1"/>
</dbReference>
<reference evidence="3 5" key="2">
    <citation type="submission" date="2015-07" db="EMBL/GenBank/DDBJ databases">
        <title>Whole genome sequence of Ardenticatena maritima DSM 23922.</title>
        <authorList>
            <person name="Hemp J."/>
            <person name="Ward L.M."/>
            <person name="Pace L.A."/>
            <person name="Fischer W.W."/>
        </authorList>
    </citation>
    <scope>NUCLEOTIDE SEQUENCE [LARGE SCALE GENOMIC DNA]</scope>
    <source>
        <strain evidence="3 5">110S</strain>
    </source>
</reference>
<feature type="transmembrane region" description="Helical" evidence="1">
    <location>
        <begin position="81"/>
        <end position="104"/>
    </location>
</feature>
<dbReference type="GO" id="GO:0005886">
    <property type="term" value="C:plasma membrane"/>
    <property type="evidence" value="ECO:0007669"/>
    <property type="project" value="UniProtKB-SubCell"/>
</dbReference>
<reference evidence="4" key="3">
    <citation type="submission" date="2015-08" db="EMBL/GenBank/DDBJ databases">
        <title>Draft Genome Sequence of a Heterotrophic Facultative Anaerobic Bacterium Ardenticatena maritima Strain 110S.</title>
        <authorList>
            <person name="Kawaichi S."/>
            <person name="Yoshida T."/>
            <person name="Sako Y."/>
            <person name="Nakamura R."/>
        </authorList>
    </citation>
    <scope>NUCLEOTIDE SEQUENCE [LARGE SCALE GENOMIC DNA]</scope>
    <source>
        <strain evidence="4">110S</strain>
    </source>
</reference>
<dbReference type="InParanoid" id="A0A0M8K948"/>
<dbReference type="PATRIC" id="fig|872965.6.peg.2389"/>
<dbReference type="GO" id="GO:0140359">
    <property type="term" value="F:ABC-type transporter activity"/>
    <property type="evidence" value="ECO:0007669"/>
    <property type="project" value="InterPro"/>
</dbReference>
<reference evidence="2 4" key="1">
    <citation type="journal article" date="2015" name="Genome Announc.">
        <title>Draft Genome Sequence of a Heterotrophic Facultative Anaerobic Thermophilic Bacterium, Ardenticatena maritima Strain 110ST.</title>
        <authorList>
            <person name="Kawaichi S."/>
            <person name="Yoshida T."/>
            <person name="Sako Y."/>
            <person name="Nakamura R."/>
        </authorList>
    </citation>
    <scope>NUCLEOTIDE SEQUENCE [LARGE SCALE GENOMIC DNA]</scope>
    <source>
        <strain evidence="2 4">110S</strain>
    </source>
</reference>
<feature type="transmembrane region" description="Helical" evidence="1">
    <location>
        <begin position="201"/>
        <end position="226"/>
    </location>
</feature>
<feature type="transmembrane region" description="Helical" evidence="1">
    <location>
        <begin position="297"/>
        <end position="319"/>
    </location>
</feature>
<dbReference type="Proteomes" id="UP000037784">
    <property type="component" value="Unassembled WGS sequence"/>
</dbReference>
<comment type="caution">
    <text evidence="2">The sequence shown here is derived from an EMBL/GenBank/DDBJ whole genome shotgun (WGS) entry which is preliminary data.</text>
</comment>
<name>A0A0M8K948_9CHLR</name>
<dbReference type="Proteomes" id="UP000050502">
    <property type="component" value="Unassembled WGS sequence"/>
</dbReference>
<dbReference type="STRING" id="872965.SE16_13750"/>
<accession>A0A0M8K948</accession>
<organism evidence="2 4">
    <name type="scientific">Ardenticatena maritima</name>
    <dbReference type="NCBI Taxonomy" id="872965"/>
    <lineage>
        <taxon>Bacteria</taxon>
        <taxon>Bacillati</taxon>
        <taxon>Chloroflexota</taxon>
        <taxon>Ardenticatenia</taxon>
        <taxon>Ardenticatenales</taxon>
        <taxon>Ardenticatenaceae</taxon>
        <taxon>Ardenticatena</taxon>
    </lineage>
</organism>
<dbReference type="EMBL" id="BBZA01000087">
    <property type="protein sequence ID" value="GAP62826.1"/>
    <property type="molecule type" value="Genomic_DNA"/>
</dbReference>
<keyword evidence="1" id="KW-1133">Transmembrane helix</keyword>
<dbReference type="PANTHER" id="PTHR43471">
    <property type="entry name" value="ABC TRANSPORTER PERMEASE"/>
    <property type="match status" value="1"/>
</dbReference>
<sequence>MAKPHEQAIRIREGSPWTGLWAVVGKEMADHLTSARMHILELIILLTAAGTVFAASENLRTTVGQDRFLFLRLFTTGRDPLPALIGFLGFLIPLIAIALAFDSVNGEFNRRTMSRLLAQPIYRDALLFGKFLAGLFTLSLVLSVIWLLIIGMGILRLGLPPSTEEVLRSLIYLIVAIFYGGVWLALAMLFSIIFRQPATAALASIAVWLFFIAFWGFIASSLALVISPVRYGYLEEYARLAQTELYLARLAPNTLYSEATIGILQPETRVLGVVLPTQLQGAILGSPLPLGQSIMLIWPQLTGLIAATILLFALGYVIFQRQEVRA</sequence>
<evidence type="ECO:0000313" key="2">
    <source>
        <dbReference type="EMBL" id="GAP62826.1"/>
    </source>
</evidence>
<feature type="transmembrane region" description="Helical" evidence="1">
    <location>
        <begin position="125"/>
        <end position="150"/>
    </location>
</feature>
<evidence type="ECO:0000313" key="3">
    <source>
        <dbReference type="EMBL" id="KPL86377.1"/>
    </source>
</evidence>
<evidence type="ECO:0000313" key="4">
    <source>
        <dbReference type="Proteomes" id="UP000037784"/>
    </source>
</evidence>
<feature type="transmembrane region" description="Helical" evidence="1">
    <location>
        <begin position="170"/>
        <end position="194"/>
    </location>
</feature>
<dbReference type="AlphaFoldDB" id="A0A0M8K948"/>
<proteinExistence type="predicted"/>
<gene>
    <name evidence="2" type="ORF">ARMA_1249</name>
    <name evidence="3" type="ORF">SE16_13750</name>
</gene>
<keyword evidence="4" id="KW-1185">Reference proteome</keyword>
<dbReference type="EMBL" id="LGKN01000009">
    <property type="protein sequence ID" value="KPL86377.1"/>
    <property type="molecule type" value="Genomic_DNA"/>
</dbReference>